<feature type="compositionally biased region" description="Low complexity" evidence="4">
    <location>
        <begin position="991"/>
        <end position="1033"/>
    </location>
</feature>
<gene>
    <name evidence="7" type="ORF">SSRG_06293</name>
</gene>
<feature type="compositionally biased region" description="Low complexity" evidence="4">
    <location>
        <begin position="547"/>
        <end position="557"/>
    </location>
</feature>
<dbReference type="InterPro" id="IPR013968">
    <property type="entry name" value="PKS_KR"/>
</dbReference>
<keyword evidence="2" id="KW-0597">Phosphoprotein</keyword>
<dbReference type="Gene3D" id="3.40.47.10">
    <property type="match status" value="1"/>
</dbReference>
<dbReference type="InterPro" id="IPR020841">
    <property type="entry name" value="PKS_Beta-ketoAc_synthase_dom"/>
</dbReference>
<dbReference type="eggNOG" id="COG3321">
    <property type="taxonomic scope" value="Bacteria"/>
</dbReference>
<keyword evidence="3" id="KW-0808">Transferase</keyword>
<accession>D9XPH7</accession>
<dbReference type="EMBL" id="GG657758">
    <property type="protein sequence ID" value="EFL43489.1"/>
    <property type="molecule type" value="Genomic_DNA"/>
</dbReference>
<feature type="domain" description="Carrier" evidence="5">
    <location>
        <begin position="425"/>
        <end position="502"/>
    </location>
</feature>
<dbReference type="PANTHER" id="PTHR43775:SF37">
    <property type="entry name" value="SI:DKEY-61P9.11"/>
    <property type="match status" value="1"/>
</dbReference>
<dbReference type="PANTHER" id="PTHR43775">
    <property type="entry name" value="FATTY ACID SYNTHASE"/>
    <property type="match status" value="1"/>
</dbReference>
<feature type="region of interest" description="Disordered" evidence="4">
    <location>
        <begin position="507"/>
        <end position="562"/>
    </location>
</feature>
<dbReference type="SUPFAM" id="SSF47336">
    <property type="entry name" value="ACP-like"/>
    <property type="match status" value="1"/>
</dbReference>
<evidence type="ECO:0000259" key="5">
    <source>
        <dbReference type="PROSITE" id="PS50075"/>
    </source>
</evidence>
<keyword evidence="1" id="KW-0596">Phosphopantetheine</keyword>
<evidence type="ECO:0000256" key="1">
    <source>
        <dbReference type="ARBA" id="ARBA00022450"/>
    </source>
</evidence>
<dbReference type="GO" id="GO:0031177">
    <property type="term" value="F:phosphopantetheine binding"/>
    <property type="evidence" value="ECO:0007669"/>
    <property type="project" value="InterPro"/>
</dbReference>
<dbReference type="Pfam" id="PF08659">
    <property type="entry name" value="KR"/>
    <property type="match status" value="1"/>
</dbReference>
<dbReference type="InterPro" id="IPR014031">
    <property type="entry name" value="Ketoacyl_synth_C"/>
</dbReference>
<sequence>MRVLEDIRSRHGAVDAVLNLWSLDDAAEPGSYTATVHLLQAIAASGLPVGRVLQAGEFHDGVGRAYAESWLGFERSLDRVLPAVRFAAILEEHQDVPGRTPRGVWFERLWAECSAGTSGSALYRAGARHVSRVLPSPAPSGKHLLRPRGTYLITGGTGGLGLLLAEHLARNWSARLVLTGRSSLDSRKRRDIARIESLGGEVLYRQADVSDRQAMGEAVTAARERFGPLHGVVHAAGVAERGSLLTADLESFRDVLSAKVDGTRVLDEVLAAEPLDFLCHFSSTSAVLGDFGGCAYSVANRFQTSYARHRDERVRQGASSGATVAVNWPLWSGGGMGFEDTAGVDLYLSSSGLRLLEEAEGLTLFERLLGEGGTQRIVMAGDPARVRDMLDAGPAPAGSRHEVRPAAPVSRPAGTTNTEDGDDMDAEALVLSALSTAIVDVLRVPREDIHADENFSELGFDSVSLAKLARVLGESLAIDVLPSVFFSHPSPEKLVAHLIAEHAETLSRHHTERTRASDTAAASFAGPASSVAPEAQPSVTAAEDRTAVPATPRPAAHAEPEPIAVIGMSGRFPAARSVDEFWENLLRGKDALSPVPADRRADWAGPEASWLEAVRCGFVPGVAEFDAAFFEISPREARTMDPRQRLLLQETWHALEDAGYGERRLRAGTIGMFVGAEQGDYAGLTGGEGGITAQHEAIMAARLAYLLDFSGPVLAVNTACSSGLTAAHQACASLRGGECDTAVVAAVNLATTARGLAEMDKAGMLSESGVCRAFDKRADGMVLGEAVPALVLKRLSRAEADGDRVLAVIRGSGMNYDGRTNGITAPNGAAQARLYRQVHERHGIDPERIEHIVAHGTGTRLGDPVEVNALNEAYRERTDRTGFCALTSTKTQVGHTLAASGLVKSGRTRPVGSPRRRPGQSALRPGQRLHRLGGQPLLRQQGDQGLAGRPHGNEARRGQLLRYERDQRPHGGGELPRSRPPGPGSRGPGGAAAPVRPDSGGTAAAHPGAPVRPRAGGARRPAAAGHGLHAPRGQTALRAPLRTRRQRCRGRPPGAGRGGERA</sequence>
<dbReference type="HOGENOM" id="CLU_289001_0_0_11"/>
<name>D9XPH7_9ACTN</name>
<dbReference type="SMART" id="SM00825">
    <property type="entry name" value="PKS_KS"/>
    <property type="match status" value="1"/>
</dbReference>
<dbReference type="Pfam" id="PF00550">
    <property type="entry name" value="PP-binding"/>
    <property type="match status" value="1"/>
</dbReference>
<dbReference type="CDD" id="cd00833">
    <property type="entry name" value="PKS"/>
    <property type="match status" value="1"/>
</dbReference>
<dbReference type="GO" id="GO:0005886">
    <property type="term" value="C:plasma membrane"/>
    <property type="evidence" value="ECO:0007669"/>
    <property type="project" value="TreeGrafter"/>
</dbReference>
<evidence type="ECO:0000256" key="2">
    <source>
        <dbReference type="ARBA" id="ARBA00022553"/>
    </source>
</evidence>
<evidence type="ECO:0000313" key="8">
    <source>
        <dbReference type="Proteomes" id="UP000002968"/>
    </source>
</evidence>
<feature type="compositionally biased region" description="Gly residues" evidence="4">
    <location>
        <begin position="1053"/>
        <end position="1062"/>
    </location>
</feature>
<reference evidence="7" key="1">
    <citation type="submission" date="2009-02" db="EMBL/GenBank/DDBJ databases">
        <title>Annotation of Streptomyces griseoflavus strain Tu4000.</title>
        <authorList>
            <consortium name="The Broad Institute Genome Sequencing Platform"/>
            <consortium name="Broad Institute Microbial Sequencing Center"/>
            <person name="Fischbach M."/>
            <person name="Godfrey P."/>
            <person name="Ward D."/>
            <person name="Young S."/>
            <person name="Zeng Q."/>
            <person name="Koehrsen M."/>
            <person name="Alvarado L."/>
            <person name="Berlin A.M."/>
            <person name="Bochicchio J."/>
            <person name="Borenstein D."/>
            <person name="Chapman S.B."/>
            <person name="Chen Z."/>
            <person name="Engels R."/>
            <person name="Freedman E."/>
            <person name="Gellesch M."/>
            <person name="Goldberg J."/>
            <person name="Griggs A."/>
            <person name="Gujja S."/>
            <person name="Heilman E.R."/>
            <person name="Heiman D.I."/>
            <person name="Hepburn T.A."/>
            <person name="Howarth C."/>
            <person name="Jen D."/>
            <person name="Larson L."/>
            <person name="Lewis B."/>
            <person name="Mehta T."/>
            <person name="Park D."/>
            <person name="Pearson M."/>
            <person name="Richards J."/>
            <person name="Roberts A."/>
            <person name="Saif S."/>
            <person name="Shea T.D."/>
            <person name="Shenoy N."/>
            <person name="Sisk P."/>
            <person name="Stolte C."/>
            <person name="Sykes S.N."/>
            <person name="Thomson T."/>
            <person name="Walk T."/>
            <person name="White J."/>
            <person name="Yandava C."/>
            <person name="Straight P."/>
            <person name="Clardy J."/>
            <person name="Hung D."/>
            <person name="Kolter R."/>
            <person name="Mekalanos J."/>
            <person name="Walker S."/>
            <person name="Walsh C.T."/>
            <person name="Wieland-Brown L.C."/>
            <person name="Haas B."/>
            <person name="Nusbaum C."/>
            <person name="Birren B."/>
        </authorList>
    </citation>
    <scope>NUCLEOTIDE SEQUENCE [LARGE SCALE GENOMIC DNA]</scope>
    <source>
        <strain evidence="7">Tu4000</strain>
    </source>
</reference>
<dbReference type="SUPFAM" id="SSF53901">
    <property type="entry name" value="Thiolase-like"/>
    <property type="match status" value="1"/>
</dbReference>
<dbReference type="Pfam" id="PF02801">
    <property type="entry name" value="Ketoacyl-synt_C"/>
    <property type="match status" value="1"/>
</dbReference>
<feature type="compositionally biased region" description="Basic and acidic residues" evidence="4">
    <location>
        <begin position="507"/>
        <end position="516"/>
    </location>
</feature>
<feature type="region of interest" description="Disordered" evidence="4">
    <location>
        <begin position="389"/>
        <end position="421"/>
    </location>
</feature>
<dbReference type="SMART" id="SM00822">
    <property type="entry name" value="PKS_KR"/>
    <property type="match status" value="1"/>
</dbReference>
<dbReference type="GO" id="GO:0017000">
    <property type="term" value="P:antibiotic biosynthetic process"/>
    <property type="evidence" value="ECO:0007669"/>
    <property type="project" value="UniProtKB-ARBA"/>
</dbReference>
<protein>
    <submittedName>
        <fullName evidence="7">Mixed type I polyketide synthase</fullName>
    </submittedName>
</protein>
<dbReference type="InterPro" id="IPR009081">
    <property type="entry name" value="PP-bd_ACP"/>
</dbReference>
<evidence type="ECO:0000256" key="3">
    <source>
        <dbReference type="ARBA" id="ARBA00022679"/>
    </source>
</evidence>
<evidence type="ECO:0000259" key="6">
    <source>
        <dbReference type="PROSITE" id="PS52004"/>
    </source>
</evidence>
<dbReference type="SMART" id="SM01294">
    <property type="entry name" value="PKS_PP_betabranch"/>
    <property type="match status" value="1"/>
</dbReference>
<dbReference type="InterPro" id="IPR014030">
    <property type="entry name" value="Ketoacyl_synth_N"/>
</dbReference>
<feature type="region of interest" description="Disordered" evidence="4">
    <location>
        <begin position="902"/>
        <end position="1062"/>
    </location>
</feature>
<dbReference type="STRING" id="467200.SSRG_06293"/>
<dbReference type="GO" id="GO:0004312">
    <property type="term" value="F:fatty acid synthase activity"/>
    <property type="evidence" value="ECO:0007669"/>
    <property type="project" value="TreeGrafter"/>
</dbReference>
<dbReference type="InterPro" id="IPR016039">
    <property type="entry name" value="Thiolase-like"/>
</dbReference>
<dbReference type="PROSITE" id="PS52004">
    <property type="entry name" value="KS3_2"/>
    <property type="match status" value="1"/>
</dbReference>
<dbReference type="Proteomes" id="UP000002968">
    <property type="component" value="Unassembled WGS sequence"/>
</dbReference>
<dbReference type="InterPro" id="IPR050091">
    <property type="entry name" value="PKS_NRPS_Biosynth_Enz"/>
</dbReference>
<evidence type="ECO:0000256" key="4">
    <source>
        <dbReference type="SAM" id="MobiDB-lite"/>
    </source>
</evidence>
<dbReference type="InterPro" id="IPR036291">
    <property type="entry name" value="NAD(P)-bd_dom_sf"/>
</dbReference>
<dbReference type="SMART" id="SM00823">
    <property type="entry name" value="PKS_PP"/>
    <property type="match status" value="1"/>
</dbReference>
<dbReference type="InterPro" id="IPR057326">
    <property type="entry name" value="KR_dom"/>
</dbReference>
<dbReference type="eggNOG" id="COG4221">
    <property type="taxonomic scope" value="Bacteria"/>
</dbReference>
<dbReference type="CDD" id="cd08953">
    <property type="entry name" value="KR_2_SDR_x"/>
    <property type="match status" value="1"/>
</dbReference>
<dbReference type="Pfam" id="PF00109">
    <property type="entry name" value="ketoacyl-synt"/>
    <property type="match status" value="1"/>
</dbReference>
<dbReference type="GO" id="GO:0005737">
    <property type="term" value="C:cytoplasm"/>
    <property type="evidence" value="ECO:0007669"/>
    <property type="project" value="TreeGrafter"/>
</dbReference>
<organism evidence="7 8">
    <name type="scientific">Streptomyces griseoflavus Tu4000</name>
    <dbReference type="NCBI Taxonomy" id="467200"/>
    <lineage>
        <taxon>Bacteria</taxon>
        <taxon>Bacillati</taxon>
        <taxon>Actinomycetota</taxon>
        <taxon>Actinomycetes</taxon>
        <taxon>Kitasatosporales</taxon>
        <taxon>Streptomycetaceae</taxon>
        <taxon>Streptomyces</taxon>
    </lineage>
</organism>
<dbReference type="InterPro" id="IPR020806">
    <property type="entry name" value="PKS_PP-bd"/>
</dbReference>
<dbReference type="Gene3D" id="3.40.50.720">
    <property type="entry name" value="NAD(P)-binding Rossmann-like Domain"/>
    <property type="match status" value="1"/>
</dbReference>
<evidence type="ECO:0000313" key="7">
    <source>
        <dbReference type="EMBL" id="EFL43489.1"/>
    </source>
</evidence>
<dbReference type="GO" id="GO:0071770">
    <property type="term" value="P:DIM/DIP cell wall layer assembly"/>
    <property type="evidence" value="ECO:0007669"/>
    <property type="project" value="TreeGrafter"/>
</dbReference>
<proteinExistence type="predicted"/>
<dbReference type="GO" id="GO:0006633">
    <property type="term" value="P:fatty acid biosynthetic process"/>
    <property type="evidence" value="ECO:0007669"/>
    <property type="project" value="TreeGrafter"/>
</dbReference>
<dbReference type="AlphaFoldDB" id="D9XPH7"/>
<dbReference type="SUPFAM" id="SSF51735">
    <property type="entry name" value="NAD(P)-binding Rossmann-fold domains"/>
    <property type="match status" value="1"/>
</dbReference>
<feature type="compositionally biased region" description="Basic residues" evidence="4">
    <location>
        <begin position="1041"/>
        <end position="1050"/>
    </location>
</feature>
<keyword evidence="8" id="KW-1185">Reference proteome</keyword>
<dbReference type="PROSITE" id="PS50075">
    <property type="entry name" value="CARRIER"/>
    <property type="match status" value="1"/>
</dbReference>
<dbReference type="InterPro" id="IPR036736">
    <property type="entry name" value="ACP-like_sf"/>
</dbReference>
<feature type="compositionally biased region" description="Basic and acidic residues" evidence="4">
    <location>
        <begin position="951"/>
        <end position="971"/>
    </location>
</feature>
<dbReference type="Gene3D" id="1.10.1200.10">
    <property type="entry name" value="ACP-like"/>
    <property type="match status" value="1"/>
</dbReference>
<feature type="domain" description="Ketosynthase family 3 (KS3)" evidence="6">
    <location>
        <begin position="560"/>
        <end position="999"/>
    </location>
</feature>